<accession>A0A494V5I2</accession>
<keyword evidence="3" id="KW-1185">Reference proteome</keyword>
<sequence>MNSARPGSRAEGRHRSPEGQADAPSPDSAYKMVEYGGRPVMKLSSARVPAPGRKQVFRRPGAACATGLAGERRVRGQARRRPGCEEHPGDPGLAALVRPAWCRPAARPGHGTAVSSGVHPAGRSPHGPVLAETRR</sequence>
<feature type="region of interest" description="Disordered" evidence="1">
    <location>
        <begin position="1"/>
        <end position="31"/>
    </location>
</feature>
<feature type="region of interest" description="Disordered" evidence="1">
    <location>
        <begin position="73"/>
        <end position="92"/>
    </location>
</feature>
<keyword evidence="2" id="KW-0614">Plasmid</keyword>
<name>A0A494V5I2_9ACTN</name>
<evidence type="ECO:0000256" key="1">
    <source>
        <dbReference type="SAM" id="MobiDB-lite"/>
    </source>
</evidence>
<organism evidence="2 3">
    <name type="scientific">Streptomyces fungicidicus</name>
    <dbReference type="NCBI Taxonomy" id="68203"/>
    <lineage>
        <taxon>Bacteria</taxon>
        <taxon>Bacillati</taxon>
        <taxon>Actinomycetota</taxon>
        <taxon>Actinomycetes</taxon>
        <taxon>Kitasatosporales</taxon>
        <taxon>Streptomycetaceae</taxon>
        <taxon>Streptomyces</taxon>
    </lineage>
</organism>
<dbReference type="SUPFAM" id="SSF51690">
    <property type="entry name" value="Nicotinate/Quinolinate PRTase C-terminal domain-like"/>
    <property type="match status" value="1"/>
</dbReference>
<evidence type="ECO:0000313" key="3">
    <source>
        <dbReference type="Proteomes" id="UP000282170"/>
    </source>
</evidence>
<dbReference type="EMBL" id="CP023408">
    <property type="protein sequence ID" value="AYL40246.1"/>
    <property type="molecule type" value="Genomic_DNA"/>
</dbReference>
<dbReference type="Gene3D" id="3.20.140.10">
    <property type="entry name" value="nicotinate phosphoribosyltransferase"/>
    <property type="match status" value="1"/>
</dbReference>
<feature type="region of interest" description="Disordered" evidence="1">
    <location>
        <begin position="108"/>
        <end position="135"/>
    </location>
</feature>
<protein>
    <submittedName>
        <fullName evidence="2">Uncharacterized protein</fullName>
    </submittedName>
</protein>
<dbReference type="AlphaFoldDB" id="A0A494V5I2"/>
<geneLocation type="plasmid" evidence="2 3">
    <name>p1</name>
</geneLocation>
<dbReference type="InterPro" id="IPR036068">
    <property type="entry name" value="Nicotinate_pribotase-like_C"/>
</dbReference>
<dbReference type="GO" id="GO:0009435">
    <property type="term" value="P:NAD+ biosynthetic process"/>
    <property type="evidence" value="ECO:0007669"/>
    <property type="project" value="InterPro"/>
</dbReference>
<dbReference type="Proteomes" id="UP000282170">
    <property type="component" value="Plasmid p1"/>
</dbReference>
<proteinExistence type="predicted"/>
<reference evidence="2 3" key="1">
    <citation type="submission" date="2017-09" db="EMBL/GenBank/DDBJ databases">
        <authorList>
            <person name="Zhang H."/>
            <person name="Hu S."/>
            <person name="Xu J."/>
            <person name="He Z."/>
        </authorList>
    </citation>
    <scope>NUCLEOTIDE SEQUENCE [LARGE SCALE GENOMIC DNA]</scope>
    <source>
        <strain evidence="2 3">TXX3120</strain>
        <plasmid evidence="2 3">p1</plasmid>
    </source>
</reference>
<dbReference type="KEGG" id="sfug:CNQ36_32985"/>
<evidence type="ECO:0000313" key="2">
    <source>
        <dbReference type="EMBL" id="AYL40246.1"/>
    </source>
</evidence>
<gene>
    <name evidence="2" type="ORF">CNQ36_32985</name>
</gene>
<feature type="compositionally biased region" description="Basic and acidic residues" evidence="1">
    <location>
        <begin position="8"/>
        <end position="17"/>
    </location>
</feature>